<feature type="domain" description="GST C-terminal" evidence="2">
    <location>
        <begin position="89"/>
        <end position="205"/>
    </location>
</feature>
<dbReference type="SFLD" id="SFLDG00358">
    <property type="entry name" value="Main_(cytGST)"/>
    <property type="match status" value="1"/>
</dbReference>
<evidence type="ECO:0000259" key="1">
    <source>
        <dbReference type="PROSITE" id="PS50404"/>
    </source>
</evidence>
<keyword evidence="4" id="KW-1185">Reference proteome</keyword>
<dbReference type="PANTHER" id="PTHR44051">
    <property type="entry name" value="GLUTATHIONE S-TRANSFERASE-RELATED"/>
    <property type="match status" value="1"/>
</dbReference>
<accession>A0A072N1G9</accession>
<dbReference type="InterPro" id="IPR004046">
    <property type="entry name" value="GST_C"/>
</dbReference>
<dbReference type="AlphaFoldDB" id="A0A072N1G9"/>
<evidence type="ECO:0000313" key="4">
    <source>
        <dbReference type="Proteomes" id="UP000035057"/>
    </source>
</evidence>
<dbReference type="GO" id="GO:0016740">
    <property type="term" value="F:transferase activity"/>
    <property type="evidence" value="ECO:0007669"/>
    <property type="project" value="UniProtKB-KW"/>
</dbReference>
<dbReference type="STRING" id="1137280.D777_02730"/>
<dbReference type="Gene3D" id="1.20.1050.10">
    <property type="match status" value="1"/>
</dbReference>
<dbReference type="PROSITE" id="PS50405">
    <property type="entry name" value="GST_CTER"/>
    <property type="match status" value="1"/>
</dbReference>
<dbReference type="EMBL" id="ANIE01000007">
    <property type="protein sequence ID" value="KEF30788.1"/>
    <property type="molecule type" value="Genomic_DNA"/>
</dbReference>
<name>A0A072N1G9_9GAMM</name>
<dbReference type="Gene3D" id="3.40.30.10">
    <property type="entry name" value="Glutaredoxin"/>
    <property type="match status" value="1"/>
</dbReference>
<evidence type="ECO:0000313" key="3">
    <source>
        <dbReference type="EMBL" id="KEF30788.1"/>
    </source>
</evidence>
<dbReference type="InterPro" id="IPR036249">
    <property type="entry name" value="Thioredoxin-like_sf"/>
</dbReference>
<dbReference type="SUPFAM" id="SSF52833">
    <property type="entry name" value="Thioredoxin-like"/>
    <property type="match status" value="1"/>
</dbReference>
<dbReference type="SFLD" id="SFLDS00019">
    <property type="entry name" value="Glutathione_Transferase_(cytos"/>
    <property type="match status" value="1"/>
</dbReference>
<comment type="caution">
    <text evidence="3">The sequence shown here is derived from an EMBL/GenBank/DDBJ whole genome shotgun (WGS) entry which is preliminary data.</text>
</comment>
<dbReference type="InterPro" id="IPR010987">
    <property type="entry name" value="Glutathione-S-Trfase_C-like"/>
</dbReference>
<dbReference type="InterPro" id="IPR036282">
    <property type="entry name" value="Glutathione-S-Trfase_C_sf"/>
</dbReference>
<feature type="domain" description="GST N-terminal" evidence="1">
    <location>
        <begin position="1"/>
        <end position="83"/>
    </location>
</feature>
<dbReference type="Pfam" id="PF13409">
    <property type="entry name" value="GST_N_2"/>
    <property type="match status" value="1"/>
</dbReference>
<dbReference type="SUPFAM" id="SSF47616">
    <property type="entry name" value="GST C-terminal domain-like"/>
    <property type="match status" value="1"/>
</dbReference>
<dbReference type="Pfam" id="PF00043">
    <property type="entry name" value="GST_C"/>
    <property type="match status" value="1"/>
</dbReference>
<reference evidence="3 4" key="1">
    <citation type="submission" date="2012-12" db="EMBL/GenBank/DDBJ databases">
        <title>Genome assembly of Marinobacter sp. AK21.</title>
        <authorList>
            <person name="Khatri I."/>
            <person name="Kumar R."/>
            <person name="Vaidya B."/>
            <person name="Subramanian S."/>
            <person name="Pinnaka A."/>
        </authorList>
    </citation>
    <scope>NUCLEOTIDE SEQUENCE [LARGE SCALE GENOMIC DNA]</scope>
    <source>
        <strain evidence="3 4">AK21</strain>
    </source>
</reference>
<keyword evidence="3" id="KW-0808">Transferase</keyword>
<dbReference type="Proteomes" id="UP000035057">
    <property type="component" value="Unassembled WGS sequence"/>
</dbReference>
<dbReference type="PANTHER" id="PTHR44051:SF8">
    <property type="entry name" value="GLUTATHIONE S-TRANSFERASE GSTA"/>
    <property type="match status" value="1"/>
</dbReference>
<dbReference type="CDD" id="cd03051">
    <property type="entry name" value="GST_N_GTT2_like"/>
    <property type="match status" value="1"/>
</dbReference>
<gene>
    <name evidence="3" type="ORF">D777_02730</name>
</gene>
<protein>
    <submittedName>
        <fullName evidence="3">Glutathione S-transferase</fullName>
    </submittedName>
</protein>
<dbReference type="InterPro" id="IPR040079">
    <property type="entry name" value="Glutathione_S-Trfase"/>
</dbReference>
<dbReference type="InterPro" id="IPR034345">
    <property type="entry name" value="Gtt2-like_N"/>
</dbReference>
<dbReference type="PROSITE" id="PS50404">
    <property type="entry name" value="GST_NTER"/>
    <property type="match status" value="1"/>
</dbReference>
<sequence length="205" mass="23986">MKIFETKTAPNPRRVRMFMAEKGLLEKAEFVEVDIQKGENLTPEFAARNPMKKVPVMELDDGTCIAETMAICRYFEESYPDTPHLLGDTPLEKAHIEQWMRWIELFFFMPTGMCFQHTSGYFKDRMNPIKEWGEECGQNVEKFMHFLNKHLEGKEYICCDRFTAADINAFTTLAFARVVNIRIKPEQTNLQAWFDRIKARPSAQV</sequence>
<dbReference type="RefSeq" id="WP_036132739.1">
    <property type="nucleotide sequence ID" value="NZ_ANIE01000007.1"/>
</dbReference>
<organism evidence="3 4">
    <name type="scientific">Marinobacter nitratireducens</name>
    <dbReference type="NCBI Taxonomy" id="1137280"/>
    <lineage>
        <taxon>Bacteria</taxon>
        <taxon>Pseudomonadati</taxon>
        <taxon>Pseudomonadota</taxon>
        <taxon>Gammaproteobacteria</taxon>
        <taxon>Pseudomonadales</taxon>
        <taxon>Marinobacteraceae</taxon>
        <taxon>Marinobacter</taxon>
    </lineage>
</organism>
<dbReference type="OrthoDB" id="9797500at2"/>
<evidence type="ECO:0000259" key="2">
    <source>
        <dbReference type="PROSITE" id="PS50405"/>
    </source>
</evidence>
<dbReference type="PATRIC" id="fig|1137280.3.peg.2548"/>
<proteinExistence type="predicted"/>
<dbReference type="InterPro" id="IPR004045">
    <property type="entry name" value="Glutathione_S-Trfase_N"/>
</dbReference>